<evidence type="ECO:0000313" key="2">
    <source>
        <dbReference type="EMBL" id="RPA78977.1"/>
    </source>
</evidence>
<keyword evidence="3" id="KW-1185">Reference proteome</keyword>
<protein>
    <submittedName>
        <fullName evidence="2">Uncharacterized protein</fullName>
    </submittedName>
</protein>
<dbReference type="EMBL" id="ML119704">
    <property type="protein sequence ID" value="RPA78977.1"/>
    <property type="molecule type" value="Genomic_DNA"/>
</dbReference>
<feature type="compositionally biased region" description="Polar residues" evidence="1">
    <location>
        <begin position="153"/>
        <end position="164"/>
    </location>
</feature>
<reference evidence="2 3" key="1">
    <citation type="journal article" date="2018" name="Nat. Ecol. Evol.">
        <title>Pezizomycetes genomes reveal the molecular basis of ectomycorrhizal truffle lifestyle.</title>
        <authorList>
            <person name="Murat C."/>
            <person name="Payen T."/>
            <person name="Noel B."/>
            <person name="Kuo A."/>
            <person name="Morin E."/>
            <person name="Chen J."/>
            <person name="Kohler A."/>
            <person name="Krizsan K."/>
            <person name="Balestrini R."/>
            <person name="Da Silva C."/>
            <person name="Montanini B."/>
            <person name="Hainaut M."/>
            <person name="Levati E."/>
            <person name="Barry K.W."/>
            <person name="Belfiori B."/>
            <person name="Cichocki N."/>
            <person name="Clum A."/>
            <person name="Dockter R.B."/>
            <person name="Fauchery L."/>
            <person name="Guy J."/>
            <person name="Iotti M."/>
            <person name="Le Tacon F."/>
            <person name="Lindquist E.A."/>
            <person name="Lipzen A."/>
            <person name="Malagnac F."/>
            <person name="Mello A."/>
            <person name="Molinier V."/>
            <person name="Miyauchi S."/>
            <person name="Poulain J."/>
            <person name="Riccioni C."/>
            <person name="Rubini A."/>
            <person name="Sitrit Y."/>
            <person name="Splivallo R."/>
            <person name="Traeger S."/>
            <person name="Wang M."/>
            <person name="Zifcakova L."/>
            <person name="Wipf D."/>
            <person name="Zambonelli A."/>
            <person name="Paolocci F."/>
            <person name="Nowrousian M."/>
            <person name="Ottonello S."/>
            <person name="Baldrian P."/>
            <person name="Spatafora J.W."/>
            <person name="Henrissat B."/>
            <person name="Nagy L.G."/>
            <person name="Aury J.M."/>
            <person name="Wincker P."/>
            <person name="Grigoriev I.V."/>
            <person name="Bonfante P."/>
            <person name="Martin F.M."/>
        </authorList>
    </citation>
    <scope>NUCLEOTIDE SEQUENCE [LARGE SCALE GENOMIC DNA]</scope>
    <source>
        <strain evidence="2 3">RN42</strain>
    </source>
</reference>
<feature type="region of interest" description="Disordered" evidence="1">
    <location>
        <begin position="149"/>
        <end position="170"/>
    </location>
</feature>
<organism evidence="2 3">
    <name type="scientific">Ascobolus immersus RN42</name>
    <dbReference type="NCBI Taxonomy" id="1160509"/>
    <lineage>
        <taxon>Eukaryota</taxon>
        <taxon>Fungi</taxon>
        <taxon>Dikarya</taxon>
        <taxon>Ascomycota</taxon>
        <taxon>Pezizomycotina</taxon>
        <taxon>Pezizomycetes</taxon>
        <taxon>Pezizales</taxon>
        <taxon>Ascobolaceae</taxon>
        <taxon>Ascobolus</taxon>
    </lineage>
</organism>
<evidence type="ECO:0000313" key="3">
    <source>
        <dbReference type="Proteomes" id="UP000275078"/>
    </source>
</evidence>
<dbReference type="AlphaFoldDB" id="A0A3N4I0L6"/>
<evidence type="ECO:0000256" key="1">
    <source>
        <dbReference type="SAM" id="MobiDB-lite"/>
    </source>
</evidence>
<proteinExistence type="predicted"/>
<gene>
    <name evidence="2" type="ORF">BJ508DRAFT_328698</name>
</gene>
<dbReference type="Proteomes" id="UP000275078">
    <property type="component" value="Unassembled WGS sequence"/>
</dbReference>
<accession>A0A3N4I0L6</accession>
<sequence>MVKDVVELGSLGHAQPALDATSTSKLSLAVESFNQHARICHPCADIGASSRRGDVPCSTGDALNRPIRDAFNETRKKKELDSQADADDPNAVVEHILLGPDLVGPAYNLVRFLNECRRDHKRQKTLSESAGSRALPDRIRYMSVQDDRPRLLNDTSTRGSNGSLRVSEPQMDRHPYAYQSERMHMTSESTTVGSRVVTSNVANEGNFQGGWNGQQPLSSTAQGTDFMSPPKPHFSPAPPIHPGYYAYVVVGQKAGEIGRFGG</sequence>
<name>A0A3N4I0L6_ASCIM</name>